<accession>A0AAP0PWA8</accession>
<gene>
    <name evidence="2" type="ORF">Scep_005356</name>
</gene>
<dbReference type="Proteomes" id="UP001419268">
    <property type="component" value="Unassembled WGS sequence"/>
</dbReference>
<reference evidence="2 3" key="1">
    <citation type="submission" date="2024-01" db="EMBL/GenBank/DDBJ databases">
        <title>Genome assemblies of Stephania.</title>
        <authorList>
            <person name="Yang L."/>
        </authorList>
    </citation>
    <scope>NUCLEOTIDE SEQUENCE [LARGE SCALE GENOMIC DNA]</scope>
    <source>
        <strain evidence="2">JXDWG</strain>
        <tissue evidence="2">Leaf</tissue>
    </source>
</reference>
<evidence type="ECO:0000313" key="2">
    <source>
        <dbReference type="EMBL" id="KAK9158782.1"/>
    </source>
</evidence>
<dbReference type="EMBL" id="JBBNAG010000002">
    <property type="protein sequence ID" value="KAK9158782.1"/>
    <property type="molecule type" value="Genomic_DNA"/>
</dbReference>
<dbReference type="AlphaFoldDB" id="A0AAP0PWA8"/>
<evidence type="ECO:0000313" key="3">
    <source>
        <dbReference type="Proteomes" id="UP001419268"/>
    </source>
</evidence>
<organism evidence="2 3">
    <name type="scientific">Stephania cephalantha</name>
    <dbReference type="NCBI Taxonomy" id="152367"/>
    <lineage>
        <taxon>Eukaryota</taxon>
        <taxon>Viridiplantae</taxon>
        <taxon>Streptophyta</taxon>
        <taxon>Embryophyta</taxon>
        <taxon>Tracheophyta</taxon>
        <taxon>Spermatophyta</taxon>
        <taxon>Magnoliopsida</taxon>
        <taxon>Ranunculales</taxon>
        <taxon>Menispermaceae</taxon>
        <taxon>Menispermoideae</taxon>
        <taxon>Cissampelideae</taxon>
        <taxon>Stephania</taxon>
    </lineage>
</organism>
<evidence type="ECO:0000256" key="1">
    <source>
        <dbReference type="SAM" id="MobiDB-lite"/>
    </source>
</evidence>
<keyword evidence="3" id="KW-1185">Reference proteome</keyword>
<feature type="region of interest" description="Disordered" evidence="1">
    <location>
        <begin position="1"/>
        <end position="50"/>
    </location>
</feature>
<name>A0AAP0PWA8_9MAGN</name>
<feature type="compositionally biased region" description="Basic and acidic residues" evidence="1">
    <location>
        <begin position="21"/>
        <end position="43"/>
    </location>
</feature>
<comment type="caution">
    <text evidence="2">The sequence shown here is derived from an EMBL/GenBank/DDBJ whole genome shotgun (WGS) entry which is preliminary data.</text>
</comment>
<sequence length="83" mass="9341">MATNKQTRPRDQSMEDNNPDNPEKQTDTLKRIDDVRHPVDSAPEKGPNYVDEEEEVRVVKVVGEVNVAKTAQNTQGVARIEIV</sequence>
<proteinExistence type="predicted"/>
<protein>
    <submittedName>
        <fullName evidence="2">Uncharacterized protein</fullName>
    </submittedName>
</protein>